<comment type="caution">
    <text evidence="2">The sequence shown here is derived from an EMBL/GenBank/DDBJ whole genome shotgun (WGS) entry which is preliminary data.</text>
</comment>
<keyword evidence="3" id="KW-1185">Reference proteome</keyword>
<evidence type="ECO:0000313" key="3">
    <source>
        <dbReference type="Proteomes" id="UP000798808"/>
    </source>
</evidence>
<gene>
    <name evidence="2" type="ORF">E1163_05160</name>
</gene>
<dbReference type="InterPro" id="IPR000073">
    <property type="entry name" value="AB_hydrolase_1"/>
</dbReference>
<name>A0ABW9RJY1_9BACT</name>
<dbReference type="PANTHER" id="PTHR46331">
    <property type="entry name" value="VALACYCLOVIR HYDROLASE"/>
    <property type="match status" value="1"/>
</dbReference>
<dbReference type="Gene3D" id="3.40.50.1820">
    <property type="entry name" value="alpha/beta hydrolase"/>
    <property type="match status" value="1"/>
</dbReference>
<organism evidence="2 3">
    <name type="scientific">Fulvivirga kasyanovii</name>
    <dbReference type="NCBI Taxonomy" id="396812"/>
    <lineage>
        <taxon>Bacteria</taxon>
        <taxon>Pseudomonadati</taxon>
        <taxon>Bacteroidota</taxon>
        <taxon>Cytophagia</taxon>
        <taxon>Cytophagales</taxon>
        <taxon>Fulvivirgaceae</taxon>
        <taxon>Fulvivirga</taxon>
    </lineage>
</organism>
<dbReference type="Pfam" id="PF00561">
    <property type="entry name" value="Abhydrolase_1"/>
    <property type="match status" value="1"/>
</dbReference>
<keyword evidence="2" id="KW-0378">Hydrolase</keyword>
<dbReference type="SUPFAM" id="SSF53474">
    <property type="entry name" value="alpha/beta-Hydrolases"/>
    <property type="match status" value="1"/>
</dbReference>
<reference evidence="2 3" key="1">
    <citation type="submission" date="2019-02" db="EMBL/GenBank/DDBJ databases">
        <authorList>
            <person name="Goldberg S.R."/>
            <person name="Haltli B.A."/>
            <person name="Correa H."/>
            <person name="Russell K.G."/>
        </authorList>
    </citation>
    <scope>NUCLEOTIDE SEQUENCE [LARGE SCALE GENOMIC DNA]</scope>
    <source>
        <strain evidence="2 3">JCM 16186</strain>
    </source>
</reference>
<accession>A0ABW9RJY1</accession>
<proteinExistence type="predicted"/>
<protein>
    <submittedName>
        <fullName evidence="2">Alpha/beta hydrolase</fullName>
    </submittedName>
</protein>
<dbReference type="Proteomes" id="UP000798808">
    <property type="component" value="Unassembled WGS sequence"/>
</dbReference>
<feature type="domain" description="AB hydrolase-1" evidence="1">
    <location>
        <begin position="36"/>
        <end position="163"/>
    </location>
</feature>
<dbReference type="PRINTS" id="PR00111">
    <property type="entry name" value="ABHYDROLASE"/>
</dbReference>
<dbReference type="GO" id="GO:0016787">
    <property type="term" value="F:hydrolase activity"/>
    <property type="evidence" value="ECO:0007669"/>
    <property type="project" value="UniProtKB-KW"/>
</dbReference>
<evidence type="ECO:0000259" key="1">
    <source>
        <dbReference type="Pfam" id="PF00561"/>
    </source>
</evidence>
<dbReference type="InterPro" id="IPR029058">
    <property type="entry name" value="AB_hydrolase_fold"/>
</dbReference>
<sequence length="277" mass="30458">MTTASISQTSLKPAKKGYAPVNGLKMYYEIYGKGEPILLLHGAYMNINLNWAPMIPELAKSRQVIAVEMQGHGHTADIDRPFDYKSFASDVAGLLKHLDIKRTDVIGYSFGGTIALQFGIDHPDLVNKMVIISTAYKSSGWAEEAQKAFTSMQPDFLDNTPLKTTYDTIAPDPGHWREFVTKFIDFDQKSYDLGSENIKNISAPILFIMGDNDGVDLSHVTKMYKLCGGGVFADFVGVPQSQLAIIPGKGHVSLMMDTANILSYVNPFLTGNGTTQY</sequence>
<evidence type="ECO:0000313" key="2">
    <source>
        <dbReference type="EMBL" id="MTI24328.1"/>
    </source>
</evidence>
<dbReference type="EMBL" id="SMLW01000397">
    <property type="protein sequence ID" value="MTI24328.1"/>
    <property type="molecule type" value="Genomic_DNA"/>
</dbReference>
<dbReference type="PANTHER" id="PTHR46331:SF2">
    <property type="entry name" value="VALACYCLOVIR HYDROLASE"/>
    <property type="match status" value="1"/>
</dbReference>